<reference evidence="3" key="1">
    <citation type="submission" date="2016-10" db="EMBL/GenBank/DDBJ databases">
        <title>Rodentibacter gen. nov. and new species.</title>
        <authorList>
            <person name="Christensen H."/>
        </authorList>
    </citation>
    <scope>NUCLEOTIDE SEQUENCE [LARGE SCALE GENOMIC DNA]</scope>
    <source>
        <strain evidence="3">Ppn152</strain>
    </source>
</reference>
<protein>
    <recommendedName>
        <fullName evidence="4">DUF5673 domain-containing protein</fullName>
    </recommendedName>
</protein>
<evidence type="ECO:0008006" key="4">
    <source>
        <dbReference type="Google" id="ProtNLM"/>
    </source>
</evidence>
<dbReference type="Proteomes" id="UP000189114">
    <property type="component" value="Unassembled WGS sequence"/>
</dbReference>
<feature type="transmembrane region" description="Helical" evidence="1">
    <location>
        <begin position="41"/>
        <end position="58"/>
    </location>
</feature>
<comment type="caution">
    <text evidence="2">The sequence shown here is derived from an EMBL/GenBank/DDBJ whole genome shotgun (WGS) entry which is preliminary data.</text>
</comment>
<dbReference type="RefSeq" id="WP_077586038.1">
    <property type="nucleotide sequence ID" value="NZ_MLAE01000006.1"/>
</dbReference>
<dbReference type="AlphaFoldDB" id="A0A1V3KQ02"/>
<keyword evidence="1" id="KW-0472">Membrane</keyword>
<evidence type="ECO:0000313" key="3">
    <source>
        <dbReference type="Proteomes" id="UP000189114"/>
    </source>
</evidence>
<proteinExistence type="predicted"/>
<keyword evidence="1" id="KW-1133">Transmembrane helix</keyword>
<evidence type="ECO:0000313" key="2">
    <source>
        <dbReference type="EMBL" id="OOF79739.1"/>
    </source>
</evidence>
<organism evidence="2 3">
    <name type="scientific">Rodentibacter caecimuris</name>
    <dbReference type="NCBI Taxonomy" id="1796644"/>
    <lineage>
        <taxon>Bacteria</taxon>
        <taxon>Pseudomonadati</taxon>
        <taxon>Pseudomonadota</taxon>
        <taxon>Gammaproteobacteria</taxon>
        <taxon>Pasteurellales</taxon>
        <taxon>Pasteurellaceae</taxon>
        <taxon>Rodentibacter</taxon>
    </lineage>
</organism>
<evidence type="ECO:0000256" key="1">
    <source>
        <dbReference type="SAM" id="Phobius"/>
    </source>
</evidence>
<dbReference type="EMBL" id="MLAE01000006">
    <property type="protein sequence ID" value="OOF79739.1"/>
    <property type="molecule type" value="Genomic_DNA"/>
</dbReference>
<feature type="transmembrane region" description="Helical" evidence="1">
    <location>
        <begin position="17"/>
        <end position="35"/>
    </location>
</feature>
<sequence>MQNLSEKHYSRSSLVKLNMWITFASGILLILFGLINQPMFLFFGLINTILGILQLSIVNKPIISLMNNHIQINPSPLSSTKYIKYDEIQSVENKKGNLIFHLKTNKKERLVLNMVQKEQQEELVKELMSINNHIEEKTNELSH</sequence>
<accession>A0A1V3KQ02</accession>
<keyword evidence="1" id="KW-0812">Transmembrane</keyword>
<gene>
    <name evidence="2" type="ORF">BKG96_00995</name>
</gene>
<name>A0A1V3KQ02_9PAST</name>